<keyword evidence="2" id="KW-0433">Leucine-rich repeat</keyword>
<protein>
    <recommendedName>
        <fullName evidence="13">NB-ARC domain-containing protein</fullName>
    </recommendedName>
</protein>
<dbReference type="PANTHER" id="PTHR36766">
    <property type="entry name" value="PLANT BROAD-SPECTRUM MILDEW RESISTANCE PROTEIN RPW8"/>
    <property type="match status" value="1"/>
</dbReference>
<dbReference type="GO" id="GO:0043531">
    <property type="term" value="F:ADP binding"/>
    <property type="evidence" value="ECO:0007669"/>
    <property type="project" value="InterPro"/>
</dbReference>
<dbReference type="Gene3D" id="1.10.10.10">
    <property type="entry name" value="Winged helix-like DNA-binding domain superfamily/Winged helix DNA-binding domain"/>
    <property type="match status" value="1"/>
</dbReference>
<name>A0A3B6I0L8_WHEAT</name>
<feature type="domain" description="NB-ARC" evidence="7">
    <location>
        <begin position="213"/>
        <end position="270"/>
    </location>
</feature>
<dbReference type="InterPro" id="IPR002182">
    <property type="entry name" value="NB-ARC"/>
</dbReference>
<evidence type="ECO:0000256" key="3">
    <source>
        <dbReference type="ARBA" id="ARBA00022737"/>
    </source>
</evidence>
<dbReference type="InterPro" id="IPR027417">
    <property type="entry name" value="P-loop_NTPase"/>
</dbReference>
<keyword evidence="3" id="KW-0677">Repeat</keyword>
<dbReference type="Pfam" id="PF18052">
    <property type="entry name" value="Rx_N"/>
    <property type="match status" value="1"/>
</dbReference>
<keyword evidence="4" id="KW-0547">Nucleotide-binding</keyword>
<evidence type="ECO:0000256" key="2">
    <source>
        <dbReference type="ARBA" id="ARBA00022614"/>
    </source>
</evidence>
<feature type="domain" description="Disease resistance N-terminal" evidence="8">
    <location>
        <begin position="35"/>
        <end position="92"/>
    </location>
</feature>
<dbReference type="SUPFAM" id="SSF52540">
    <property type="entry name" value="P-loop containing nucleoside triphosphate hydrolases"/>
    <property type="match status" value="1"/>
</dbReference>
<dbReference type="InterPro" id="IPR058922">
    <property type="entry name" value="WHD_DRP"/>
</dbReference>
<dbReference type="Gramene" id="TraesCS4A03G0844300.1">
    <property type="protein sequence ID" value="TraesCS4A03G0844300.1.CDS"/>
    <property type="gene ID" value="TraesCS4A03G0844300"/>
</dbReference>
<dbReference type="InterPro" id="IPR032675">
    <property type="entry name" value="LRR_dom_sf"/>
</dbReference>
<feature type="domain" description="Disease resistance protein winged helix" evidence="9">
    <location>
        <begin position="435"/>
        <end position="490"/>
    </location>
</feature>
<dbReference type="GO" id="GO:0051707">
    <property type="term" value="P:response to other organism"/>
    <property type="evidence" value="ECO:0007669"/>
    <property type="project" value="UniProtKB-ARBA"/>
</dbReference>
<dbReference type="InterPro" id="IPR056789">
    <property type="entry name" value="LRR_R13L1-DRL21"/>
</dbReference>
<sequence>MDTTGLTSGVNKCVDLFQWAGSAISSDMKEQRFQNNLFDLQRDLQCLSDTLPAMYSLINRAEWTSHNVDVVRQLPNIKDAVYDVEDILDELRWYNHKVIVESNASQLSFTDFYNSFNKVNIIRERLKTNSELIEKMGLVEVTFRFDKTSRPETSSFPNETKIFGRDMALKKVMRLLGVPTRSSNCSKRKREINADNASASILPSDQINESRLQDLPVLPIFGMGGVGKTTLAQHISSHPKVKSHFDTIIWICVSNDFDEKRLTKEAIESITEMRQFLIVLDDMWDDALNGTGACWKRFCSALKNVLRGSIMMVTTRSKRVANFVQTMEPIRLEGLDKGVFWNFFKLCAFGSESSHDPDLELIGRKIVSKLKGSPLAAKTLGRMSRSDLSTSHWNNILDSELWELEQDSTEIVPALRLSYMYLPFHLKRCFSFCAVYPKDKEFEKGSLAEIWAAEGFVKRLGVIPVQDIGCQYFNELLNRSFFQKVQASDEQGLGCRFIKNMKQLRGHLEIRNVDKLRKDHLAEAELKNKGYLDKLTLEWSACASQSGDNENGIEVLRHPGVKSLVLEEYPGVSLPSWFQPESLSGLTSASFSWCRELEIPTVPIDINSSSMGFSSLTDLILQRCSSLSSLEQLLDPAYLPVIKKIAIMHCRNLISVPTEKFEEFRCIEIFKVGGCGKINSQSLVARSLKKLQLGTQDMYWSNDCGNLSAANIQCCSLTCFSLSCKRLTSIQLQMWNLPALQELRISYCHSLTSIGQPGQVFTNLTSLSLSDCEELSTIDGLLEEEYQHAIKSITINNCDELSTMTLHRRRFGGFSSLENLNVSRCHDINWGGFVLPSSLQSHLWSSTLSSLEELEIWDCPELVSVGGADDISEIPNVLIEACKKLRGIKQPVRRGSFLKSKK</sequence>
<proteinExistence type="inferred from homology"/>
<dbReference type="OrthoDB" id="771937at2759"/>
<dbReference type="InterPro" id="IPR041118">
    <property type="entry name" value="Rx_N"/>
</dbReference>
<evidence type="ECO:0000259" key="8">
    <source>
        <dbReference type="Pfam" id="PF18052"/>
    </source>
</evidence>
<dbReference type="Gramene" id="TraesCS4A02G335500.1">
    <property type="protein sequence ID" value="TraesCS4A02G335500.1"/>
    <property type="gene ID" value="TraesCS4A02G335500"/>
</dbReference>
<keyword evidence="6" id="KW-0067">ATP-binding</keyword>
<dbReference type="Gene3D" id="1.10.8.430">
    <property type="entry name" value="Helical domain of apoptotic protease-activating factors"/>
    <property type="match status" value="1"/>
</dbReference>
<dbReference type="Gramene" id="TraesCLE_scaffold_015015_01G000100.1">
    <property type="protein sequence ID" value="TraesCLE_scaffold_015015_01G000100.1"/>
    <property type="gene ID" value="TraesCLE_scaffold_015015_01G000100"/>
</dbReference>
<feature type="domain" description="R13L1/DRL21-like LRR repeat region" evidence="10">
    <location>
        <begin position="498"/>
        <end position="598"/>
    </location>
</feature>
<dbReference type="Pfam" id="PF25019">
    <property type="entry name" value="LRR_R13L1-DRL21"/>
    <property type="match status" value="1"/>
</dbReference>
<dbReference type="STRING" id="4565.A0A3B6I0L8"/>
<evidence type="ECO:0000256" key="1">
    <source>
        <dbReference type="ARBA" id="ARBA00008894"/>
    </source>
</evidence>
<evidence type="ECO:0000256" key="5">
    <source>
        <dbReference type="ARBA" id="ARBA00022821"/>
    </source>
</evidence>
<dbReference type="Gramene" id="TraesCAD_scaffold_007457_01G000500.1">
    <property type="protein sequence ID" value="TraesCAD_scaffold_007457_01G000500.1"/>
    <property type="gene ID" value="TraesCAD_scaffold_007457_01G000500"/>
</dbReference>
<dbReference type="EnsemblPlants" id="TraesCS4A02G335500.1">
    <property type="protein sequence ID" value="TraesCS4A02G335500.1"/>
    <property type="gene ID" value="TraesCS4A02G335500"/>
</dbReference>
<evidence type="ECO:0000313" key="12">
    <source>
        <dbReference type="Proteomes" id="UP000019116"/>
    </source>
</evidence>
<dbReference type="GO" id="GO:0005524">
    <property type="term" value="F:ATP binding"/>
    <property type="evidence" value="ECO:0007669"/>
    <property type="project" value="UniProtKB-KW"/>
</dbReference>
<comment type="similarity">
    <text evidence="1">Belongs to the disease resistance NB-LRR family.</text>
</comment>
<evidence type="ECO:0000256" key="4">
    <source>
        <dbReference type="ARBA" id="ARBA00022741"/>
    </source>
</evidence>
<reference evidence="11" key="1">
    <citation type="submission" date="2018-08" db="EMBL/GenBank/DDBJ databases">
        <authorList>
            <person name="Rossello M."/>
        </authorList>
    </citation>
    <scope>NUCLEOTIDE SEQUENCE [LARGE SCALE GENOMIC DNA]</scope>
    <source>
        <strain evidence="11">cv. Chinese Spring</strain>
    </source>
</reference>
<dbReference type="Gene3D" id="3.80.10.10">
    <property type="entry name" value="Ribonuclease Inhibitor"/>
    <property type="match status" value="2"/>
</dbReference>
<evidence type="ECO:0000259" key="9">
    <source>
        <dbReference type="Pfam" id="PF23559"/>
    </source>
</evidence>
<dbReference type="AlphaFoldDB" id="A0A3B6I0L8"/>
<evidence type="ECO:0000256" key="6">
    <source>
        <dbReference type="ARBA" id="ARBA00022840"/>
    </source>
</evidence>
<dbReference type="Proteomes" id="UP000019116">
    <property type="component" value="Chromosome 4A"/>
</dbReference>
<dbReference type="Gene3D" id="3.40.50.300">
    <property type="entry name" value="P-loop containing nucleotide triphosphate hydrolases"/>
    <property type="match status" value="1"/>
</dbReference>
<dbReference type="PRINTS" id="PR00364">
    <property type="entry name" value="DISEASERSIST"/>
</dbReference>
<dbReference type="InterPro" id="IPR036388">
    <property type="entry name" value="WH-like_DNA-bd_sf"/>
</dbReference>
<dbReference type="SUPFAM" id="SSF52058">
    <property type="entry name" value="L domain-like"/>
    <property type="match status" value="1"/>
</dbReference>
<evidence type="ECO:0000259" key="10">
    <source>
        <dbReference type="Pfam" id="PF25019"/>
    </source>
</evidence>
<dbReference type="GO" id="GO:0006952">
    <property type="term" value="P:defense response"/>
    <property type="evidence" value="ECO:0007669"/>
    <property type="project" value="UniProtKB-KW"/>
</dbReference>
<accession>A0A3B6I0L8</accession>
<dbReference type="Pfam" id="PF00931">
    <property type="entry name" value="NB-ARC"/>
    <property type="match status" value="1"/>
</dbReference>
<dbReference type="Gene3D" id="1.20.5.4130">
    <property type="match status" value="1"/>
</dbReference>
<keyword evidence="12" id="KW-1185">Reference proteome</keyword>
<reference evidence="11" key="2">
    <citation type="submission" date="2018-10" db="UniProtKB">
        <authorList>
            <consortium name="EnsemblPlants"/>
        </authorList>
    </citation>
    <scope>IDENTIFICATION</scope>
</reference>
<dbReference type="Gramene" id="TraesROB_scaffold_132324_01G000100.1">
    <property type="protein sequence ID" value="TraesROB_scaffold_132324_01G000100.1"/>
    <property type="gene ID" value="TraesROB_scaffold_132324_01G000100"/>
</dbReference>
<dbReference type="Pfam" id="PF23559">
    <property type="entry name" value="WHD_DRP"/>
    <property type="match status" value="1"/>
</dbReference>
<dbReference type="SMR" id="A0A3B6I0L8"/>
<evidence type="ECO:0000313" key="11">
    <source>
        <dbReference type="EnsemblPlants" id="TraesCS4A02G335500.1"/>
    </source>
</evidence>
<dbReference type="PANTHER" id="PTHR36766:SF40">
    <property type="entry name" value="DISEASE RESISTANCE PROTEIN RGA3"/>
    <property type="match status" value="1"/>
</dbReference>
<evidence type="ECO:0000259" key="7">
    <source>
        <dbReference type="Pfam" id="PF00931"/>
    </source>
</evidence>
<evidence type="ECO:0008006" key="13">
    <source>
        <dbReference type="Google" id="ProtNLM"/>
    </source>
</evidence>
<dbReference type="InterPro" id="IPR042197">
    <property type="entry name" value="Apaf_helical"/>
</dbReference>
<keyword evidence="5" id="KW-0611">Plant defense</keyword>
<organism evidence="11">
    <name type="scientific">Triticum aestivum</name>
    <name type="common">Wheat</name>
    <dbReference type="NCBI Taxonomy" id="4565"/>
    <lineage>
        <taxon>Eukaryota</taxon>
        <taxon>Viridiplantae</taxon>
        <taxon>Streptophyta</taxon>
        <taxon>Embryophyta</taxon>
        <taxon>Tracheophyta</taxon>
        <taxon>Spermatophyta</taxon>
        <taxon>Magnoliopsida</taxon>
        <taxon>Liliopsida</taxon>
        <taxon>Poales</taxon>
        <taxon>Poaceae</taxon>
        <taxon>BOP clade</taxon>
        <taxon>Pooideae</taxon>
        <taxon>Triticodae</taxon>
        <taxon>Triticeae</taxon>
        <taxon>Triticinae</taxon>
        <taxon>Triticum</taxon>
    </lineage>
</organism>